<dbReference type="Gene3D" id="3.90.180.10">
    <property type="entry name" value="Medium-chain alcohol dehydrogenases, catalytic domain"/>
    <property type="match status" value="1"/>
</dbReference>
<protein>
    <submittedName>
        <fullName evidence="4">Protein TOXD</fullName>
    </submittedName>
</protein>
<keyword evidence="5" id="KW-1185">Reference proteome</keyword>
<dbReference type="InterPro" id="IPR047122">
    <property type="entry name" value="Trans-enoyl_RdTase-like"/>
</dbReference>
<dbReference type="VEuPathDB" id="FungiDB:SPBR_03787"/>
<dbReference type="HOGENOM" id="CLU_026673_16_1_1"/>
<organism evidence="4 5">
    <name type="scientific">Sporothrix brasiliensis 5110</name>
    <dbReference type="NCBI Taxonomy" id="1398154"/>
    <lineage>
        <taxon>Eukaryota</taxon>
        <taxon>Fungi</taxon>
        <taxon>Dikarya</taxon>
        <taxon>Ascomycota</taxon>
        <taxon>Pezizomycotina</taxon>
        <taxon>Sordariomycetes</taxon>
        <taxon>Sordariomycetidae</taxon>
        <taxon>Ophiostomatales</taxon>
        <taxon>Ophiostomataceae</taxon>
        <taxon>Sporothrix</taxon>
    </lineage>
</organism>
<dbReference type="InterPro" id="IPR036291">
    <property type="entry name" value="NAD(P)-bd_dom_sf"/>
</dbReference>
<comment type="caution">
    <text evidence="4">The sequence shown here is derived from an EMBL/GenBank/DDBJ whole genome shotgun (WGS) entry which is preliminary data.</text>
</comment>
<dbReference type="InterPro" id="IPR020843">
    <property type="entry name" value="ER"/>
</dbReference>
<dbReference type="InterPro" id="IPR011032">
    <property type="entry name" value="GroES-like_sf"/>
</dbReference>
<reference evidence="4 5" key="1">
    <citation type="journal article" date="2014" name="BMC Genomics">
        <title>Comparative genomics of the major fungal agents of human and animal Sporotrichosis: Sporothrix schenckii and Sporothrix brasiliensis.</title>
        <authorList>
            <person name="Teixeira M.M."/>
            <person name="de Almeida L.G."/>
            <person name="Kubitschek-Barreira P."/>
            <person name="Alves F.L."/>
            <person name="Kioshima E.S."/>
            <person name="Abadio A.K."/>
            <person name="Fernandes L."/>
            <person name="Derengowski L.S."/>
            <person name="Ferreira K.S."/>
            <person name="Souza R.C."/>
            <person name="Ruiz J.C."/>
            <person name="de Andrade N.C."/>
            <person name="Paes H.C."/>
            <person name="Nicola A.M."/>
            <person name="Albuquerque P."/>
            <person name="Gerber A.L."/>
            <person name="Martins V.P."/>
            <person name="Peconick L.D."/>
            <person name="Neto A.V."/>
            <person name="Chaucanez C.B."/>
            <person name="Silva P.A."/>
            <person name="Cunha O.L."/>
            <person name="de Oliveira F.F."/>
            <person name="dos Santos T.C."/>
            <person name="Barros A.L."/>
            <person name="Soares M.A."/>
            <person name="de Oliveira L.M."/>
            <person name="Marini M.M."/>
            <person name="Villalobos-Duno H."/>
            <person name="Cunha M.M."/>
            <person name="de Hoog S."/>
            <person name="da Silveira J.F."/>
            <person name="Henrissat B."/>
            <person name="Nino-Vega G.A."/>
            <person name="Cisalpino P.S."/>
            <person name="Mora-Montes H.M."/>
            <person name="Almeida S.R."/>
            <person name="Stajich J.E."/>
            <person name="Lopes-Bezerra L.M."/>
            <person name="Vasconcelos A.T."/>
            <person name="Felipe M.S."/>
        </authorList>
    </citation>
    <scope>NUCLEOTIDE SEQUENCE [LARGE SCALE GENOMIC DNA]</scope>
    <source>
        <strain evidence="4 5">5110</strain>
    </source>
</reference>
<dbReference type="SMART" id="SM00829">
    <property type="entry name" value="PKS_ER"/>
    <property type="match status" value="1"/>
</dbReference>
<keyword evidence="2" id="KW-0560">Oxidoreductase</keyword>
<dbReference type="InterPro" id="IPR013154">
    <property type="entry name" value="ADH-like_N"/>
</dbReference>
<dbReference type="SUPFAM" id="SSF50129">
    <property type="entry name" value="GroES-like"/>
    <property type="match status" value="1"/>
</dbReference>
<dbReference type="SUPFAM" id="SSF51735">
    <property type="entry name" value="NAD(P)-binding Rossmann-fold domains"/>
    <property type="match status" value="1"/>
</dbReference>
<dbReference type="PANTHER" id="PTHR45348">
    <property type="entry name" value="HYPOTHETICAL OXIDOREDUCTASE (EUROFUNG)"/>
    <property type="match status" value="1"/>
</dbReference>
<dbReference type="PANTHER" id="PTHR45348:SF2">
    <property type="entry name" value="ZINC-TYPE ALCOHOL DEHYDROGENASE-LIKE PROTEIN C2E1P3.01"/>
    <property type="match status" value="1"/>
</dbReference>
<dbReference type="GO" id="GO:0016651">
    <property type="term" value="F:oxidoreductase activity, acting on NAD(P)H"/>
    <property type="evidence" value="ECO:0007669"/>
    <property type="project" value="InterPro"/>
</dbReference>
<dbReference type="EMBL" id="AWTV01000003">
    <property type="protein sequence ID" value="KIH94877.1"/>
    <property type="molecule type" value="Genomic_DNA"/>
</dbReference>
<feature type="domain" description="Enoyl reductase (ER)" evidence="3">
    <location>
        <begin position="15"/>
        <end position="364"/>
    </location>
</feature>
<comment type="similarity">
    <text evidence="1">Belongs to the zinc-containing alcohol dehydrogenase family.</text>
</comment>
<accession>A0A0C2JD60</accession>
<dbReference type="CDD" id="cd08249">
    <property type="entry name" value="enoyl_reductase_like"/>
    <property type="match status" value="1"/>
</dbReference>
<dbReference type="Gene3D" id="3.40.50.720">
    <property type="entry name" value="NAD(P)-binding Rossmann-like Domain"/>
    <property type="match status" value="1"/>
</dbReference>
<evidence type="ECO:0000313" key="5">
    <source>
        <dbReference type="Proteomes" id="UP000031575"/>
    </source>
</evidence>
<dbReference type="Pfam" id="PF08240">
    <property type="entry name" value="ADH_N"/>
    <property type="match status" value="1"/>
</dbReference>
<dbReference type="OrthoDB" id="48317at2759"/>
<evidence type="ECO:0000259" key="3">
    <source>
        <dbReference type="SMART" id="SM00829"/>
    </source>
</evidence>
<gene>
    <name evidence="4" type="ORF">SPBR_03787</name>
</gene>
<evidence type="ECO:0000256" key="1">
    <source>
        <dbReference type="ARBA" id="ARBA00008072"/>
    </source>
</evidence>
<evidence type="ECO:0000256" key="2">
    <source>
        <dbReference type="ARBA" id="ARBA00023002"/>
    </source>
</evidence>
<dbReference type="Pfam" id="PF00107">
    <property type="entry name" value="ADH_zinc_N"/>
    <property type="match status" value="1"/>
</dbReference>
<dbReference type="InterPro" id="IPR013149">
    <property type="entry name" value="ADH-like_C"/>
</dbReference>
<dbReference type="AlphaFoldDB" id="A0A0C2JD60"/>
<sequence length="368" mass="38663">MAANLPTTMKALVIGGSSKGAMVDSHRKVPTPQNDQLLVKTVAVALNPTDWRGVTGGRGKPGCIVGCDYAGVVVAVGDGAGRGKNWKVGDRVYGTGHGSNPVNPDGGVFAEYAAVLADFQMRLSDAAGELGFEGASTIALGAMTVGQGLFQKALHLELPDIQTAANPPARDTPVLIYGGSTATGALGIQFARRAGYTVITTCSPANFDYVRSLGASHVLDYHDADAGKTIRELTNNKLYHAWDTVSVAQSAQICADALSTDTTQQTPKYGSILTATCPRDDVQSTFTIMYTGLGKAFQFGSQTLPADAEDAAFSKMFCALTEQLVAAGLVKPHTYRVEKGGLEGITDGLARLQQGKVRAEKLVYRLED</sequence>
<dbReference type="Proteomes" id="UP000031575">
    <property type="component" value="Unassembled WGS sequence"/>
</dbReference>
<name>A0A0C2JD60_9PEZI</name>
<dbReference type="RefSeq" id="XP_040622887.1">
    <property type="nucleotide sequence ID" value="XM_040762077.1"/>
</dbReference>
<dbReference type="GeneID" id="63676998"/>
<proteinExistence type="inferred from homology"/>
<evidence type="ECO:0000313" key="4">
    <source>
        <dbReference type="EMBL" id="KIH94877.1"/>
    </source>
</evidence>